<dbReference type="Proteomes" id="UP000293671">
    <property type="component" value="Unassembled WGS sequence"/>
</dbReference>
<dbReference type="InterPro" id="IPR022571">
    <property type="entry name" value="Mg_chelatase_H_N"/>
</dbReference>
<dbReference type="NCBIfam" id="TIGR02025">
    <property type="entry name" value="BchH"/>
    <property type="match status" value="1"/>
</dbReference>
<keyword evidence="4" id="KW-0436">Ligase</keyword>
<dbReference type="CDD" id="cd10150">
    <property type="entry name" value="CobN_like"/>
    <property type="match status" value="1"/>
</dbReference>
<dbReference type="OrthoDB" id="9757976at2"/>
<feature type="domain" description="CobN/magnesium chelatase" evidence="10">
    <location>
        <begin position="193"/>
        <end position="819"/>
    </location>
</feature>
<dbReference type="NCBIfam" id="NF009942">
    <property type="entry name" value="PRK13405.1"/>
    <property type="match status" value="1"/>
</dbReference>
<dbReference type="EC" id="6.6.1.1" evidence="2"/>
<feature type="domain" description="Magnesium chelatase subunit H N-terminal" evidence="11">
    <location>
        <begin position="23"/>
        <end position="189"/>
    </location>
</feature>
<dbReference type="GO" id="GO:0016851">
    <property type="term" value="F:magnesium chelatase activity"/>
    <property type="evidence" value="ECO:0007669"/>
    <property type="project" value="UniProtKB-EC"/>
</dbReference>
<evidence type="ECO:0000256" key="9">
    <source>
        <dbReference type="ARBA" id="ARBA00048693"/>
    </source>
</evidence>
<comment type="pathway">
    <text evidence="8">Porphyrin-containing compound metabolism.</text>
</comment>
<evidence type="ECO:0000256" key="6">
    <source>
        <dbReference type="ARBA" id="ARBA00022840"/>
    </source>
</evidence>
<comment type="catalytic activity">
    <reaction evidence="9">
        <text>protoporphyrin IX + Mg(2+) + ATP + H2O = Mg-protoporphyrin IX + ADP + phosphate + 3 H(+)</text>
        <dbReference type="Rhea" id="RHEA:13961"/>
        <dbReference type="ChEBI" id="CHEBI:15377"/>
        <dbReference type="ChEBI" id="CHEBI:15378"/>
        <dbReference type="ChEBI" id="CHEBI:18420"/>
        <dbReference type="ChEBI" id="CHEBI:30616"/>
        <dbReference type="ChEBI" id="CHEBI:43474"/>
        <dbReference type="ChEBI" id="CHEBI:57306"/>
        <dbReference type="ChEBI" id="CHEBI:60492"/>
        <dbReference type="ChEBI" id="CHEBI:456216"/>
        <dbReference type="EC" id="6.6.1.1"/>
    </reaction>
</comment>
<evidence type="ECO:0000256" key="4">
    <source>
        <dbReference type="ARBA" id="ARBA00022598"/>
    </source>
</evidence>
<keyword evidence="3" id="KW-0602">Photosynthesis</keyword>
<name>A0A4Q7W0W9_9BURK</name>
<keyword evidence="6" id="KW-0067">ATP-binding</keyword>
<evidence type="ECO:0000256" key="7">
    <source>
        <dbReference type="ARBA" id="ARBA00023171"/>
    </source>
</evidence>
<comment type="caution">
    <text evidence="12">The sequence shown here is derived from an EMBL/GenBank/DDBJ whole genome shotgun (WGS) entry which is preliminary data.</text>
</comment>
<protein>
    <recommendedName>
        <fullName evidence="2">magnesium chelatase</fullName>
        <ecNumber evidence="2">6.6.1.1</ecNumber>
    </recommendedName>
</protein>
<evidence type="ECO:0000259" key="11">
    <source>
        <dbReference type="Pfam" id="PF11965"/>
    </source>
</evidence>
<gene>
    <name evidence="12" type="ORF">EV670_0904</name>
</gene>
<evidence type="ECO:0000313" key="12">
    <source>
        <dbReference type="EMBL" id="RZU02874.1"/>
    </source>
</evidence>
<dbReference type="GO" id="GO:0015979">
    <property type="term" value="P:photosynthesis"/>
    <property type="evidence" value="ECO:0007669"/>
    <property type="project" value="UniProtKB-KW"/>
</dbReference>
<evidence type="ECO:0000256" key="5">
    <source>
        <dbReference type="ARBA" id="ARBA00022741"/>
    </source>
</evidence>
<dbReference type="EMBL" id="SHKP01000004">
    <property type="protein sequence ID" value="RZU02874.1"/>
    <property type="molecule type" value="Genomic_DNA"/>
</dbReference>
<dbReference type="Pfam" id="PF02514">
    <property type="entry name" value="CobN-Mg_chel"/>
    <property type="match status" value="1"/>
</dbReference>
<evidence type="ECO:0000313" key="13">
    <source>
        <dbReference type="Proteomes" id="UP000293671"/>
    </source>
</evidence>
<evidence type="ECO:0000256" key="8">
    <source>
        <dbReference type="ARBA" id="ARBA00023444"/>
    </source>
</evidence>
<sequence>MQKRTSAASAATAGVVNLHPAMRVVIVTMDSHLASAAERASRTLARAMPGLKLVVHAAAEWGGNAEALERCKADIAQGDIVIATMLFMEDHFLPVLPALQARRDHCDAMVCAMSAAEVMKLTRMGRFDMGVPASGPLALLKRLRGKPEAKGNESGVKATAGAQQMKMLRRLPKILRFIPGTAQDVRAYFITLQYWLAGSEANVANMVQFLVDRYADGPRKALRGIARPQAPVEYPEVGVYHTRMPGRMSEQLSALPRVATTGKRGTVGLLLMRSYLLAGNTDHYDGVITAMEARGLRVVPAFATGLDSRPAIDAFFLADGRPTIDAVVSLTGFSLVGGPAYNDAKAAEDILARLDVPYLAVTPVEFQTLDQWGGSPRGLLPVEATMMVAIPELDGATGSMVFGGRGSAEHIACTGCAHGCTFRNVAAGPGIDAHNMHSCIERADLLAARVGKLVDLRRSQRAERKVAAVVFNFPPNAGNTGTAAFLSVFESLFNTMTAMQREGYTVELPKSVDDLRDRVINGNAARHGAQANVHVRIATDDHVRREKHLKEIEAQWGPAPGRQQSDGSSLFVYGERFGNVFVGVQPAFGYEGDPMRLLFEKGFAPTHAFSAFYRWLREDFGAHAVLHFGTHGALEFMPGKQNGMSSACWPDRLIGDLPNLYLYASNNPSEGTIAKRRAAATLISYLTPPVAQAGLYKGLIDLKALLELFRGLEPEATHEAAELATLIQAQAAELELASLEPAWAGAAVPQIARLNEAVLELEYTLIPHGLHVVGQAPTSVERVDLLLSLAEASHGARPAREVVAALVAGSTPEAALAQAPIGTDDKTLALLRELAAADALMAEDHEIAGILHALDGRFLRPAPGGDLLRTPAILPTGRNLHGFDPFRIPSAYAVQDGARQAERLLQRHMADGHAFPESIALVLWGTDNLKSEGGPIGQALALMGAKPRFDSYGRLAGAQLMTLAELGRPRVDVLISLSGIFRDLLPLQIKLLAEAAFLAASAEDEPLERNFIRKHALAYQAEHGGDLETASLRVFGNAEGAYGANVGSLVDNSRWDDADELAETYTRRKGFAYGRSGRPVQQTQLLDSALRGIELAYQNLDSVELGVTTIDTYFDTLGGISRAVKRAKGKDAEVAPVYIGDQTRDANGGGSVRTLSEQVALETRTRMLNPKWYEGMLQHGYEGVRQIEVHVTNTMGWSATTGQVQPWVYQQLSETFMLDPAMRERLARLNPTASARVASRLLEACDRKFWKPDAAVLEALRRAGEELEDRLEGVYTNSLEGTTA</sequence>
<comment type="similarity">
    <text evidence="1">Belongs to the Mg-chelatase subunit H family.</text>
</comment>
<organism evidence="12 13">
    <name type="scientific">Rivibacter subsaxonicus</name>
    <dbReference type="NCBI Taxonomy" id="457575"/>
    <lineage>
        <taxon>Bacteria</taxon>
        <taxon>Pseudomonadati</taxon>
        <taxon>Pseudomonadota</taxon>
        <taxon>Betaproteobacteria</taxon>
        <taxon>Burkholderiales</taxon>
        <taxon>Rivibacter</taxon>
    </lineage>
</organism>
<keyword evidence="7" id="KW-0149">Chlorophyll biosynthesis</keyword>
<dbReference type="PANTHER" id="PTHR44119">
    <property type="entry name" value="MAGNESIUM-CHELATASE SUBUNIT CHLH, CHLOROPLASTIC"/>
    <property type="match status" value="1"/>
</dbReference>
<dbReference type="PANTHER" id="PTHR44119:SF1">
    <property type="entry name" value="MAGNESIUM-CHELATASE SUBUNIT CHLH, CHLOROPLASTIC"/>
    <property type="match status" value="1"/>
</dbReference>
<evidence type="ECO:0000256" key="2">
    <source>
        <dbReference type="ARBA" id="ARBA00012825"/>
    </source>
</evidence>
<dbReference type="GO" id="GO:0005524">
    <property type="term" value="F:ATP binding"/>
    <property type="evidence" value="ECO:0007669"/>
    <property type="project" value="UniProtKB-KW"/>
</dbReference>
<dbReference type="Pfam" id="PF11965">
    <property type="entry name" value="DUF3479"/>
    <property type="match status" value="1"/>
</dbReference>
<proteinExistence type="inferred from homology"/>
<accession>A0A4Q7W0W9</accession>
<dbReference type="InterPro" id="IPR003672">
    <property type="entry name" value="CobN/Mg_chltase"/>
</dbReference>
<evidence type="ECO:0000256" key="3">
    <source>
        <dbReference type="ARBA" id="ARBA00022531"/>
    </source>
</evidence>
<evidence type="ECO:0000256" key="1">
    <source>
        <dbReference type="ARBA" id="ARBA00010851"/>
    </source>
</evidence>
<evidence type="ECO:0000259" key="10">
    <source>
        <dbReference type="Pfam" id="PF02514"/>
    </source>
</evidence>
<keyword evidence="5" id="KW-0547">Nucleotide-binding</keyword>
<keyword evidence="13" id="KW-1185">Reference proteome</keyword>
<dbReference type="InterPro" id="IPR011771">
    <property type="entry name" value="BchH"/>
</dbReference>
<reference evidence="12 13" key="1">
    <citation type="submission" date="2019-02" db="EMBL/GenBank/DDBJ databases">
        <title>Genomic Encyclopedia of Type Strains, Phase IV (KMG-IV): sequencing the most valuable type-strain genomes for metagenomic binning, comparative biology and taxonomic classification.</title>
        <authorList>
            <person name="Goeker M."/>
        </authorList>
    </citation>
    <scope>NUCLEOTIDE SEQUENCE [LARGE SCALE GENOMIC DNA]</scope>
    <source>
        <strain evidence="12 13">DSM 19570</strain>
    </source>
</reference>
<dbReference type="GO" id="GO:0015995">
    <property type="term" value="P:chlorophyll biosynthetic process"/>
    <property type="evidence" value="ECO:0007669"/>
    <property type="project" value="UniProtKB-KW"/>
</dbReference>